<keyword evidence="2" id="KW-1185">Reference proteome</keyword>
<accession>A0A6A5YFJ6</accession>
<reference evidence="1" key="1">
    <citation type="journal article" date="2020" name="Stud. Mycol.">
        <title>101 Dothideomycetes genomes: a test case for predicting lifestyles and emergence of pathogens.</title>
        <authorList>
            <person name="Haridas S."/>
            <person name="Albert R."/>
            <person name="Binder M."/>
            <person name="Bloem J."/>
            <person name="Labutti K."/>
            <person name="Salamov A."/>
            <person name="Andreopoulos B."/>
            <person name="Baker S."/>
            <person name="Barry K."/>
            <person name="Bills G."/>
            <person name="Bluhm B."/>
            <person name="Cannon C."/>
            <person name="Castanera R."/>
            <person name="Culley D."/>
            <person name="Daum C."/>
            <person name="Ezra D."/>
            <person name="Gonzalez J."/>
            <person name="Henrissat B."/>
            <person name="Kuo A."/>
            <person name="Liang C."/>
            <person name="Lipzen A."/>
            <person name="Lutzoni F."/>
            <person name="Magnuson J."/>
            <person name="Mondo S."/>
            <person name="Nolan M."/>
            <person name="Ohm R."/>
            <person name="Pangilinan J."/>
            <person name="Park H.-J."/>
            <person name="Ramirez L."/>
            <person name="Alfaro M."/>
            <person name="Sun H."/>
            <person name="Tritt A."/>
            <person name="Yoshinaga Y."/>
            <person name="Zwiers L.-H."/>
            <person name="Turgeon B."/>
            <person name="Goodwin S."/>
            <person name="Spatafora J."/>
            <person name="Crous P."/>
            <person name="Grigoriev I."/>
        </authorList>
    </citation>
    <scope>NUCLEOTIDE SEQUENCE</scope>
    <source>
        <strain evidence="1">CBS 627.86</strain>
    </source>
</reference>
<evidence type="ECO:0000313" key="2">
    <source>
        <dbReference type="Proteomes" id="UP000799770"/>
    </source>
</evidence>
<protein>
    <submittedName>
        <fullName evidence="1">Uncharacterized protein</fullName>
    </submittedName>
</protein>
<dbReference type="Proteomes" id="UP000799770">
    <property type="component" value="Unassembled WGS sequence"/>
</dbReference>
<dbReference type="EMBL" id="ML977367">
    <property type="protein sequence ID" value="KAF2106062.1"/>
    <property type="molecule type" value="Genomic_DNA"/>
</dbReference>
<sequence length="61" mass="7191">MQIPRCLLYPGCYPLQTPHIDYCNHCFRASRFQTTLHPLQYPLHPHCSSIPVRLRNSTVRI</sequence>
<organism evidence="1 2">
    <name type="scientific">Lophiotrema nucula</name>
    <dbReference type="NCBI Taxonomy" id="690887"/>
    <lineage>
        <taxon>Eukaryota</taxon>
        <taxon>Fungi</taxon>
        <taxon>Dikarya</taxon>
        <taxon>Ascomycota</taxon>
        <taxon>Pezizomycotina</taxon>
        <taxon>Dothideomycetes</taxon>
        <taxon>Pleosporomycetidae</taxon>
        <taxon>Pleosporales</taxon>
        <taxon>Lophiotremataceae</taxon>
        <taxon>Lophiotrema</taxon>
    </lineage>
</organism>
<gene>
    <name evidence="1" type="ORF">BDV96DRAFT_591576</name>
</gene>
<proteinExistence type="predicted"/>
<evidence type="ECO:0000313" key="1">
    <source>
        <dbReference type="EMBL" id="KAF2106062.1"/>
    </source>
</evidence>
<dbReference type="AlphaFoldDB" id="A0A6A5YFJ6"/>
<name>A0A6A5YFJ6_9PLEO</name>